<proteinExistence type="predicted"/>
<protein>
    <recommendedName>
        <fullName evidence="3">C2H2-type domain-containing protein</fullName>
    </recommendedName>
</protein>
<dbReference type="Proteomes" id="UP000799640">
    <property type="component" value="Unassembled WGS sequence"/>
</dbReference>
<accession>A0A6G1HLE0</accession>
<dbReference type="PROSITE" id="PS00028">
    <property type="entry name" value="ZINC_FINGER_C2H2_1"/>
    <property type="match status" value="1"/>
</dbReference>
<dbReference type="OrthoDB" id="10056939at2759"/>
<keyword evidence="1" id="KW-0863">Zinc-finger</keyword>
<keyword evidence="5" id="KW-1185">Reference proteome</keyword>
<evidence type="ECO:0000256" key="1">
    <source>
        <dbReference type="PROSITE-ProRule" id="PRU00042"/>
    </source>
</evidence>
<dbReference type="EMBL" id="ML996705">
    <property type="protein sequence ID" value="KAF2396830.1"/>
    <property type="molecule type" value="Genomic_DNA"/>
</dbReference>
<dbReference type="InterPro" id="IPR013087">
    <property type="entry name" value="Znf_C2H2_type"/>
</dbReference>
<dbReference type="GO" id="GO:0008270">
    <property type="term" value="F:zinc ion binding"/>
    <property type="evidence" value="ECO:0007669"/>
    <property type="project" value="UniProtKB-KW"/>
</dbReference>
<dbReference type="PROSITE" id="PS50157">
    <property type="entry name" value="ZINC_FINGER_C2H2_2"/>
    <property type="match status" value="1"/>
</dbReference>
<feature type="region of interest" description="Disordered" evidence="2">
    <location>
        <begin position="149"/>
        <end position="182"/>
    </location>
</feature>
<organism evidence="4 5">
    <name type="scientific">Trichodelitschia bisporula</name>
    <dbReference type="NCBI Taxonomy" id="703511"/>
    <lineage>
        <taxon>Eukaryota</taxon>
        <taxon>Fungi</taxon>
        <taxon>Dikarya</taxon>
        <taxon>Ascomycota</taxon>
        <taxon>Pezizomycotina</taxon>
        <taxon>Dothideomycetes</taxon>
        <taxon>Dothideomycetes incertae sedis</taxon>
        <taxon>Phaeotrichales</taxon>
        <taxon>Phaeotrichaceae</taxon>
        <taxon>Trichodelitschia</taxon>
    </lineage>
</organism>
<dbReference type="AlphaFoldDB" id="A0A6G1HLE0"/>
<gene>
    <name evidence="4" type="ORF">EJ06DRAFT_173319</name>
</gene>
<evidence type="ECO:0000259" key="3">
    <source>
        <dbReference type="PROSITE" id="PS50157"/>
    </source>
</evidence>
<keyword evidence="1" id="KW-0479">Metal-binding</keyword>
<evidence type="ECO:0000256" key="2">
    <source>
        <dbReference type="SAM" id="MobiDB-lite"/>
    </source>
</evidence>
<name>A0A6G1HLE0_9PEZI</name>
<evidence type="ECO:0000313" key="5">
    <source>
        <dbReference type="Proteomes" id="UP000799640"/>
    </source>
</evidence>
<evidence type="ECO:0000313" key="4">
    <source>
        <dbReference type="EMBL" id="KAF2396830.1"/>
    </source>
</evidence>
<sequence length="367" mass="41617">MPLSMPHMRCMAPARRLLIWRHLSRGARFLFPQRSIPQRKTQQPSRTCRSNHCWCPPPTRRRPAFQHPQMRGLILPLSIMGTSPIPTTLTRTSYGTRAEAWAYSTYTSPSGYQPENAFMTSHPGSSCDPLSPASADADYASLRGLSLREEHPDTASHSSAPLPGCKPRGRRGRRRAADQSMRPAYRQHMLPSEDNKRFPCTLGCNSCFRTKADWKRHEATHVPAAWICMPEGKESAIRAGRCIFCGERNPTTAHFKAHNLKACLMRPVQDRGFARKDNLKQHIQQVHLKGSGEGFALGDFASEQSGLLDEWNREPDASTVDQAAMWCGFCNHSDFASWRERMDHVGLHFVQPYDVRDWEMASDSERM</sequence>
<reference evidence="4" key="1">
    <citation type="journal article" date="2020" name="Stud. Mycol.">
        <title>101 Dothideomycetes genomes: a test case for predicting lifestyles and emergence of pathogens.</title>
        <authorList>
            <person name="Haridas S."/>
            <person name="Albert R."/>
            <person name="Binder M."/>
            <person name="Bloem J."/>
            <person name="Labutti K."/>
            <person name="Salamov A."/>
            <person name="Andreopoulos B."/>
            <person name="Baker S."/>
            <person name="Barry K."/>
            <person name="Bills G."/>
            <person name="Bluhm B."/>
            <person name="Cannon C."/>
            <person name="Castanera R."/>
            <person name="Culley D."/>
            <person name="Daum C."/>
            <person name="Ezra D."/>
            <person name="Gonzalez J."/>
            <person name="Henrissat B."/>
            <person name="Kuo A."/>
            <person name="Liang C."/>
            <person name="Lipzen A."/>
            <person name="Lutzoni F."/>
            <person name="Magnuson J."/>
            <person name="Mondo S."/>
            <person name="Nolan M."/>
            <person name="Ohm R."/>
            <person name="Pangilinan J."/>
            <person name="Park H.-J."/>
            <person name="Ramirez L."/>
            <person name="Alfaro M."/>
            <person name="Sun H."/>
            <person name="Tritt A."/>
            <person name="Yoshinaga Y."/>
            <person name="Zwiers L.-H."/>
            <person name="Turgeon B."/>
            <person name="Goodwin S."/>
            <person name="Spatafora J."/>
            <person name="Crous P."/>
            <person name="Grigoriev I."/>
        </authorList>
    </citation>
    <scope>NUCLEOTIDE SEQUENCE</scope>
    <source>
        <strain evidence="4">CBS 262.69</strain>
    </source>
</reference>
<feature type="domain" description="C2H2-type" evidence="3">
    <location>
        <begin position="198"/>
        <end position="221"/>
    </location>
</feature>
<keyword evidence="1" id="KW-0862">Zinc</keyword>